<sequence length="292" mass="32761">MSRYIYSIVRCLPDPRTGEFMNVGAVVGDPVTGDWAIRQLSNTDRVRKFAGSSAFGAASEFIFNVGSQIDLSRQALEDGREPLGETWLARLHHDHRNVVQLSPPTPMVAQSAIQALDLIFDQMIIDRASESRQPQVTKYHLGRDLREAYRQANIADELVRTRAKIYVGSRVHYDLDFAIANGHAVQLTQTWSFRRKDLDEVSLQVKAWGYAMERLRDGDGARVEDSQGHRSTVDQSVDLQVVVAPPETPEQREVYQEAEEVFGNLHVGVHPVEEVNAIGVRAAELLSQRSGR</sequence>
<dbReference type="InterPro" id="IPR021398">
    <property type="entry name" value="DUF3037"/>
</dbReference>
<name>A0A5M3W2U6_9ACTN</name>
<dbReference type="Pfam" id="PF11236">
    <property type="entry name" value="DUF3037"/>
    <property type="match status" value="1"/>
</dbReference>
<organism evidence="1 2">
    <name type="scientific">Acrocarpospora corrugata</name>
    <dbReference type="NCBI Taxonomy" id="35763"/>
    <lineage>
        <taxon>Bacteria</taxon>
        <taxon>Bacillati</taxon>
        <taxon>Actinomycetota</taxon>
        <taxon>Actinomycetes</taxon>
        <taxon>Streptosporangiales</taxon>
        <taxon>Streptosporangiaceae</taxon>
        <taxon>Acrocarpospora</taxon>
    </lineage>
</organism>
<evidence type="ECO:0000313" key="2">
    <source>
        <dbReference type="Proteomes" id="UP000334990"/>
    </source>
</evidence>
<protein>
    <recommendedName>
        <fullName evidence="3">DUF3037 domain-containing protein</fullName>
    </recommendedName>
</protein>
<comment type="caution">
    <text evidence="1">The sequence shown here is derived from an EMBL/GenBank/DDBJ whole genome shotgun (WGS) entry which is preliminary data.</text>
</comment>
<dbReference type="RefSeq" id="WP_155338780.1">
    <property type="nucleotide sequence ID" value="NZ_BAAABN010000077.1"/>
</dbReference>
<evidence type="ECO:0008006" key="3">
    <source>
        <dbReference type="Google" id="ProtNLM"/>
    </source>
</evidence>
<dbReference type="EMBL" id="BLAD01000059">
    <property type="protein sequence ID" value="GES02560.1"/>
    <property type="molecule type" value="Genomic_DNA"/>
</dbReference>
<keyword evidence="2" id="KW-1185">Reference proteome</keyword>
<proteinExistence type="predicted"/>
<dbReference type="AlphaFoldDB" id="A0A5M3W2U6"/>
<evidence type="ECO:0000313" key="1">
    <source>
        <dbReference type="EMBL" id="GES02560.1"/>
    </source>
</evidence>
<gene>
    <name evidence="1" type="ORF">Acor_46260</name>
</gene>
<dbReference type="Proteomes" id="UP000334990">
    <property type="component" value="Unassembled WGS sequence"/>
</dbReference>
<accession>A0A5M3W2U6</accession>
<reference evidence="1 2" key="1">
    <citation type="submission" date="2019-10" db="EMBL/GenBank/DDBJ databases">
        <title>Whole genome shotgun sequence of Acrocarpospora corrugata NBRC 13972.</title>
        <authorList>
            <person name="Ichikawa N."/>
            <person name="Kimura A."/>
            <person name="Kitahashi Y."/>
            <person name="Komaki H."/>
            <person name="Oguchi A."/>
        </authorList>
    </citation>
    <scope>NUCLEOTIDE SEQUENCE [LARGE SCALE GENOMIC DNA]</scope>
    <source>
        <strain evidence="1 2">NBRC 13972</strain>
    </source>
</reference>
<dbReference type="OrthoDB" id="4964527at2"/>